<evidence type="ECO:0000256" key="3">
    <source>
        <dbReference type="ARBA" id="ARBA00022452"/>
    </source>
</evidence>
<feature type="chain" id="PRO_5020664179" evidence="11">
    <location>
        <begin position="28"/>
        <end position="989"/>
    </location>
</feature>
<name>A0A4Q1K001_9GAMM</name>
<keyword evidence="15" id="KW-1185">Reference proteome</keyword>
<evidence type="ECO:0000256" key="11">
    <source>
        <dbReference type="SAM" id="SignalP"/>
    </source>
</evidence>
<dbReference type="InterPro" id="IPR000531">
    <property type="entry name" value="Beta-barrel_TonB"/>
</dbReference>
<dbReference type="GO" id="GO:0009279">
    <property type="term" value="C:cell outer membrane"/>
    <property type="evidence" value="ECO:0007669"/>
    <property type="project" value="UniProtKB-SubCell"/>
</dbReference>
<dbReference type="InterPro" id="IPR037066">
    <property type="entry name" value="Plug_dom_sf"/>
</dbReference>
<keyword evidence="11" id="KW-0732">Signal</keyword>
<keyword evidence="14" id="KW-0675">Receptor</keyword>
<accession>A0A4Q1K001</accession>
<dbReference type="RefSeq" id="WP_129469590.1">
    <property type="nucleotide sequence ID" value="NZ_SAWZ01000001.1"/>
</dbReference>
<keyword evidence="4 8" id="KW-0812">Transmembrane</keyword>
<keyword evidence="7 8" id="KW-0998">Cell outer membrane</keyword>
<dbReference type="Pfam" id="PF07715">
    <property type="entry name" value="Plug"/>
    <property type="match status" value="1"/>
</dbReference>
<evidence type="ECO:0000256" key="1">
    <source>
        <dbReference type="ARBA" id="ARBA00004571"/>
    </source>
</evidence>
<keyword evidence="2 8" id="KW-0813">Transport</keyword>
<dbReference type="PANTHER" id="PTHR47234:SF2">
    <property type="entry name" value="TONB-DEPENDENT RECEPTOR"/>
    <property type="match status" value="1"/>
</dbReference>
<reference evidence="14 15" key="1">
    <citation type="submission" date="2019-01" db="EMBL/GenBank/DDBJ databases">
        <title>Pseudoxanthomonas composti sp. nov., isolated from compost.</title>
        <authorList>
            <person name="Yang G."/>
        </authorList>
    </citation>
    <scope>NUCLEOTIDE SEQUENCE [LARGE SCALE GENOMIC DNA]</scope>
    <source>
        <strain evidence="14 15">GSS15</strain>
    </source>
</reference>
<evidence type="ECO:0000256" key="5">
    <source>
        <dbReference type="ARBA" id="ARBA00023077"/>
    </source>
</evidence>
<dbReference type="PANTHER" id="PTHR47234">
    <property type="match status" value="1"/>
</dbReference>
<evidence type="ECO:0000256" key="4">
    <source>
        <dbReference type="ARBA" id="ARBA00022692"/>
    </source>
</evidence>
<comment type="similarity">
    <text evidence="8 9">Belongs to the TonB-dependent receptor family.</text>
</comment>
<keyword evidence="5 9" id="KW-0798">TonB box</keyword>
<evidence type="ECO:0000256" key="9">
    <source>
        <dbReference type="RuleBase" id="RU003357"/>
    </source>
</evidence>
<dbReference type="InterPro" id="IPR039426">
    <property type="entry name" value="TonB-dep_rcpt-like"/>
</dbReference>
<comment type="caution">
    <text evidence="14">The sequence shown here is derived from an EMBL/GenBank/DDBJ whole genome shotgun (WGS) entry which is preliminary data.</text>
</comment>
<feature type="domain" description="TonB-dependent receptor plug" evidence="13">
    <location>
        <begin position="49"/>
        <end position="161"/>
    </location>
</feature>
<dbReference type="OrthoDB" id="6276154at2"/>
<feature type="region of interest" description="Disordered" evidence="10">
    <location>
        <begin position="703"/>
        <end position="731"/>
    </location>
</feature>
<gene>
    <name evidence="14" type="ORF">EPA99_02475</name>
</gene>
<proteinExistence type="inferred from homology"/>
<dbReference type="Gene3D" id="2.170.130.10">
    <property type="entry name" value="TonB-dependent receptor, plug domain"/>
    <property type="match status" value="1"/>
</dbReference>
<evidence type="ECO:0000313" key="14">
    <source>
        <dbReference type="EMBL" id="RXR08699.1"/>
    </source>
</evidence>
<evidence type="ECO:0000256" key="10">
    <source>
        <dbReference type="SAM" id="MobiDB-lite"/>
    </source>
</evidence>
<evidence type="ECO:0000256" key="8">
    <source>
        <dbReference type="PROSITE-ProRule" id="PRU01360"/>
    </source>
</evidence>
<dbReference type="SUPFAM" id="SSF56935">
    <property type="entry name" value="Porins"/>
    <property type="match status" value="1"/>
</dbReference>
<keyword evidence="3 8" id="KW-1134">Transmembrane beta strand</keyword>
<dbReference type="AlphaFoldDB" id="A0A4Q1K001"/>
<dbReference type="Pfam" id="PF00593">
    <property type="entry name" value="TonB_dep_Rec_b-barrel"/>
    <property type="match status" value="1"/>
</dbReference>
<comment type="subcellular location">
    <subcellularLocation>
        <location evidence="1 8">Cell outer membrane</location>
        <topology evidence="1 8">Multi-pass membrane protein</topology>
    </subcellularLocation>
</comment>
<protein>
    <submittedName>
        <fullName evidence="14">TonB-dependent receptor</fullName>
    </submittedName>
</protein>
<feature type="signal peptide" evidence="11">
    <location>
        <begin position="1"/>
        <end position="27"/>
    </location>
</feature>
<feature type="compositionally biased region" description="Polar residues" evidence="10">
    <location>
        <begin position="715"/>
        <end position="731"/>
    </location>
</feature>
<dbReference type="EMBL" id="SAWZ01000001">
    <property type="protein sequence ID" value="RXR08699.1"/>
    <property type="molecule type" value="Genomic_DNA"/>
</dbReference>
<sequence>MKCNTHKLRDAVVLALVAGAGVGSAHAQEATTLDRVEVTGSRIRSVDLETSQPIFTVSAEDIQKSGLVSVGDILQNLSISGTQNFSRASVLTSNPEQGGQYVNIYNLNENRTLVLVNGKRWTSSLAGYTDLSTIPSSLIERIEVLKDGASAIYGSDAIAGVVNIILRTNYEGAEFSGMYGQNSRGDGAKKQYSMTLGSSNDRSSIVFGANYSKEDPVFAKDRELTRYTYGPNHKTAGLSPTGPWGRFIDPRAEGTIGAGTYQNEDGDVVDGPGDGISWVPNNWVINHTGTWDGVGVGQASNNFANYHNGVRTDDRFNATQQMHLTQETETKTAFTSGRYDFTDSITFKSTAMYSERNSVRQVAGYPLQSAAQPTFPVFLSADSYYNPMGDQALGEGNGYDLSFFRRTTELPRISENNVKAYHFDAAVEGAFDVANRGWNWDVGFNYNKFDVTQIGTGNINLLALERALGPSFLNGQGVVQCGTPDAPIALGTSLSAGQCTPFDLLGGPSASTADALKYVGTLSQATQQSVTKQYVANITGGLFDLPGGEFSFASGYERREVSGYDNPDQLSSAGFTTDLAGGATRGDYKIDEFYLELMMPVLRDVPLAKELTFDVAARYSDYSNLGDTTNTKFSFTWKPIDDLLVRGTYGHGFRAPTLDDTFGGGSQSFDYYTDPCDAAFGSTSNAAVAARCASEGLAPSFRQADNAGQPVEGPESQSIAPFQTGVGNTTLEPEYSRTRTVGLVYSPSWLDGFDVSLDWYKISISNIITAVSATYVLNQCYIAGSSQYCDQYTRDATSGQVTSLSRGNTNLGNLQTEGYNFGMRYRLPETAIGNFSVNLDTNYLANYRTRSSADAEWADYAGYWNFPRVRGTLGVNWSKGDLSASWNLRYYGGFRDYCVFDGECNDPDYLTPNSGWGGGAGANKKGSISYQDVSLTWQAPWNGAVTVGARNIWDKEPPVTYSLSNNSSSSIDPMLDYDRYVFMQYTQRF</sequence>
<evidence type="ECO:0000256" key="2">
    <source>
        <dbReference type="ARBA" id="ARBA00022448"/>
    </source>
</evidence>
<evidence type="ECO:0000256" key="6">
    <source>
        <dbReference type="ARBA" id="ARBA00023136"/>
    </source>
</evidence>
<dbReference type="InterPro" id="IPR012910">
    <property type="entry name" value="Plug_dom"/>
</dbReference>
<dbReference type="PROSITE" id="PS52016">
    <property type="entry name" value="TONB_DEPENDENT_REC_3"/>
    <property type="match status" value="1"/>
</dbReference>
<dbReference type="InterPro" id="IPR036942">
    <property type="entry name" value="Beta-barrel_TonB_sf"/>
</dbReference>
<dbReference type="Proteomes" id="UP000289784">
    <property type="component" value="Unassembled WGS sequence"/>
</dbReference>
<dbReference type="Gene3D" id="2.40.170.20">
    <property type="entry name" value="TonB-dependent receptor, beta-barrel domain"/>
    <property type="match status" value="1"/>
</dbReference>
<evidence type="ECO:0000259" key="12">
    <source>
        <dbReference type="Pfam" id="PF00593"/>
    </source>
</evidence>
<keyword evidence="6 8" id="KW-0472">Membrane</keyword>
<evidence type="ECO:0000259" key="13">
    <source>
        <dbReference type="Pfam" id="PF07715"/>
    </source>
</evidence>
<organism evidence="14 15">
    <name type="scientific">Pseudoxanthomonas composti</name>
    <dbReference type="NCBI Taxonomy" id="2137479"/>
    <lineage>
        <taxon>Bacteria</taxon>
        <taxon>Pseudomonadati</taxon>
        <taxon>Pseudomonadota</taxon>
        <taxon>Gammaproteobacteria</taxon>
        <taxon>Lysobacterales</taxon>
        <taxon>Lysobacteraceae</taxon>
        <taxon>Pseudoxanthomonas</taxon>
    </lineage>
</organism>
<feature type="domain" description="TonB-dependent receptor-like beta-barrel" evidence="12">
    <location>
        <begin position="527"/>
        <end position="952"/>
    </location>
</feature>
<evidence type="ECO:0000256" key="7">
    <source>
        <dbReference type="ARBA" id="ARBA00023237"/>
    </source>
</evidence>
<evidence type="ECO:0000313" key="15">
    <source>
        <dbReference type="Proteomes" id="UP000289784"/>
    </source>
</evidence>